<organism evidence="2 3">
    <name type="scientific">Neorhizobium galegae bv. orientalis str. HAMBI 540</name>
    <dbReference type="NCBI Taxonomy" id="1028800"/>
    <lineage>
        <taxon>Bacteria</taxon>
        <taxon>Pseudomonadati</taxon>
        <taxon>Pseudomonadota</taxon>
        <taxon>Alphaproteobacteria</taxon>
        <taxon>Hyphomicrobiales</taxon>
        <taxon>Rhizobiaceae</taxon>
        <taxon>Rhizobium/Agrobacterium group</taxon>
        <taxon>Neorhizobium</taxon>
    </lineage>
</organism>
<dbReference type="Pfam" id="PF07238">
    <property type="entry name" value="PilZ"/>
    <property type="match status" value="1"/>
</dbReference>
<dbReference type="eggNOG" id="ENOG5033AB2">
    <property type="taxonomic scope" value="Bacteria"/>
</dbReference>
<proteinExistence type="predicted"/>
<feature type="domain" description="PilZ" evidence="1">
    <location>
        <begin position="4"/>
        <end position="79"/>
    </location>
</feature>
<dbReference type="SUPFAM" id="SSF141371">
    <property type="entry name" value="PilZ domain-like"/>
    <property type="match status" value="1"/>
</dbReference>
<gene>
    <name evidence="2" type="ORF">RG540_CH32240</name>
</gene>
<dbReference type="InterPro" id="IPR009875">
    <property type="entry name" value="PilZ_domain"/>
</dbReference>
<dbReference type="EMBL" id="HG938353">
    <property type="protein sequence ID" value="CDN49388.1"/>
    <property type="molecule type" value="Genomic_DNA"/>
</dbReference>
<dbReference type="PATRIC" id="fig|1028800.3.peg.3274"/>
<dbReference type="GO" id="GO:0035438">
    <property type="term" value="F:cyclic-di-GMP binding"/>
    <property type="evidence" value="ECO:0007669"/>
    <property type="project" value="InterPro"/>
</dbReference>
<dbReference type="Gene3D" id="2.40.10.220">
    <property type="entry name" value="predicted glycosyltransferase like domains"/>
    <property type="match status" value="1"/>
</dbReference>
<evidence type="ECO:0000313" key="3">
    <source>
        <dbReference type="Proteomes" id="UP000028181"/>
    </source>
</evidence>
<keyword evidence="3" id="KW-1185">Reference proteome</keyword>
<reference evidence="3" key="1">
    <citation type="journal article" date="2014" name="BMC Genomics">
        <title>Genome sequencing of two Neorhizobium galegae strains reveals a noeT gene responsible for the unusual acetylation of the nodulation factors.</title>
        <authorList>
            <person name="Osterman J."/>
            <person name="Marsh J."/>
            <person name="Laine P.K."/>
            <person name="Zeng Z."/>
            <person name="Alatalo E."/>
            <person name="Sullivan J.T."/>
            <person name="Young J.P."/>
            <person name="Thomas-Oates J."/>
            <person name="Paulin L."/>
            <person name="Lindstrom K."/>
        </authorList>
    </citation>
    <scope>NUCLEOTIDE SEQUENCE [LARGE SCALE GENOMIC DNA]</scope>
    <source>
        <strain evidence="3">HAMBI 540</strain>
    </source>
</reference>
<sequence length="82" mass="9174">MHERRYQRSKSFLGAKIVFNGDHSAFDCIVKEISAGGALIKIENALSVPESFGLALSDGRRFECEVRWRRINSIGVEFLTAA</sequence>
<dbReference type="KEGG" id="ngg:RG540_CH32240"/>
<evidence type="ECO:0000259" key="1">
    <source>
        <dbReference type="Pfam" id="PF07238"/>
    </source>
</evidence>
<name>A0A068ST77_NEOGA</name>
<dbReference type="HOGENOM" id="CLU_158569_3_0_5"/>
<dbReference type="GeneID" id="24258432"/>
<dbReference type="RefSeq" id="WP_038589846.1">
    <property type="nucleotide sequence ID" value="NZ_HG938353.1"/>
</dbReference>
<dbReference type="OrthoDB" id="7210926at2"/>
<dbReference type="AlphaFoldDB" id="A0A068ST77"/>
<protein>
    <recommendedName>
        <fullName evidence="1">PilZ domain-containing protein</fullName>
    </recommendedName>
</protein>
<dbReference type="Proteomes" id="UP000028181">
    <property type="component" value="Chromosome I"/>
</dbReference>
<evidence type="ECO:0000313" key="2">
    <source>
        <dbReference type="EMBL" id="CDN49388.1"/>
    </source>
</evidence>
<accession>A0A068ST77</accession>